<keyword evidence="4" id="KW-1185">Reference proteome</keyword>
<feature type="compositionally biased region" description="Polar residues" evidence="1">
    <location>
        <begin position="63"/>
        <end position="74"/>
    </location>
</feature>
<evidence type="ECO:0000313" key="3">
    <source>
        <dbReference type="EMBL" id="SEA80550.1"/>
    </source>
</evidence>
<dbReference type="eggNOG" id="COG2911">
    <property type="taxonomic scope" value="Bacteria"/>
</dbReference>
<feature type="compositionally biased region" description="Low complexity" evidence="1">
    <location>
        <begin position="163"/>
        <end position="181"/>
    </location>
</feature>
<evidence type="ECO:0000259" key="2">
    <source>
        <dbReference type="Pfam" id="PF19078"/>
    </source>
</evidence>
<dbReference type="InterPro" id="IPR044048">
    <property type="entry name" value="Big_12"/>
</dbReference>
<dbReference type="NCBIfam" id="NF033510">
    <property type="entry name" value="Ca_tandemer"/>
    <property type="match status" value="2"/>
</dbReference>
<dbReference type="AlphaFoldDB" id="A0A1H4E7K8"/>
<proteinExistence type="predicted"/>
<sequence>MSSVIGTIKFVIGQVFVIAQDGTQRQVSAGDHIYRGEQVATGNAGAVSISLPDGRTLDLGRDSQWSESQSMGTTTEHRASESQDVASVQEAIEKGLDPTQSLEATAAGGNTSTDIGEAGDGGGHRENVVLDLTGNVVDPTSGYETGTLTSASDVSSEDTSGGTRSSAVSTDTSSEAASADTTAPSLVISFAEDGKVEFKFSETPNGFDLTDIAVDHGSITSLTQDPNDPTHWVAILTPDSDYEGSVSVTVPDGSYTDDAGNAGQGAEGTVSVDTLAPEATITIDPITADDRINLAESGETQTITGRVGGEVKIGDTVTVTIGGNTYKTSVVDDDDGNNVWSVDVAGSTLADNSQIHAEVTTTDDAGNATTASVDRGYTVDLAAPEASITIDDVTGDNTVNIAEAGQPQAITGRVGNDVQVGDTVTVTIGDQAYQTTVTASDSGNVWSVSVPGDVLAGNSQIHAEVTTTDAAGNPTTATADHGYSV</sequence>
<evidence type="ECO:0000256" key="1">
    <source>
        <dbReference type="SAM" id="MobiDB-lite"/>
    </source>
</evidence>
<feature type="region of interest" description="Disordered" evidence="1">
    <location>
        <begin position="136"/>
        <end position="181"/>
    </location>
</feature>
<feature type="region of interest" description="Disordered" evidence="1">
    <location>
        <begin position="60"/>
        <end position="87"/>
    </location>
</feature>
<feature type="compositionally biased region" description="Polar residues" evidence="1">
    <location>
        <begin position="142"/>
        <end position="162"/>
    </location>
</feature>
<organism evidence="3 4">
    <name type="scientific">Lonsdalea quercina</name>
    <dbReference type="NCBI Taxonomy" id="71657"/>
    <lineage>
        <taxon>Bacteria</taxon>
        <taxon>Pseudomonadati</taxon>
        <taxon>Pseudomonadota</taxon>
        <taxon>Gammaproteobacteria</taxon>
        <taxon>Enterobacterales</taxon>
        <taxon>Pectobacteriaceae</taxon>
        <taxon>Lonsdalea</taxon>
    </lineage>
</organism>
<dbReference type="InterPro" id="IPR047777">
    <property type="entry name" value="LapA-like_RM"/>
</dbReference>
<dbReference type="EMBL" id="FNQS01000009">
    <property type="protein sequence ID" value="SEA80550.1"/>
    <property type="molecule type" value="Genomic_DNA"/>
</dbReference>
<dbReference type="eggNOG" id="COG2931">
    <property type="taxonomic scope" value="Bacteria"/>
</dbReference>
<reference evidence="3 4" key="1">
    <citation type="submission" date="2016-10" db="EMBL/GenBank/DDBJ databases">
        <authorList>
            <person name="de Groot N.N."/>
        </authorList>
    </citation>
    <scope>NUCLEOTIDE SEQUENCE [LARGE SCALE GENOMIC DNA]</scope>
    <source>
        <strain evidence="3 4">ATCC 29281</strain>
    </source>
</reference>
<dbReference type="InterPro" id="IPR049826">
    <property type="entry name" value="Ig-like_ice"/>
</dbReference>
<dbReference type="STRING" id="71657.SAMN02982996_02516"/>
<accession>A0A1H4E7K8</accession>
<protein>
    <recommendedName>
        <fullName evidence="2">Bacterial Ig-like domain-containing protein</fullName>
    </recommendedName>
</protein>
<gene>
    <name evidence="3" type="ORF">SAMN02982996_02516</name>
</gene>
<dbReference type="GeneID" id="97765370"/>
<dbReference type="NCBIfam" id="NF033682">
    <property type="entry name" value="retention_LapA"/>
    <property type="match status" value="1"/>
</dbReference>
<dbReference type="Proteomes" id="UP000187280">
    <property type="component" value="Unassembled WGS sequence"/>
</dbReference>
<dbReference type="Pfam" id="PF19078">
    <property type="entry name" value="Big_12"/>
    <property type="match status" value="1"/>
</dbReference>
<dbReference type="Gene3D" id="2.60.40.10">
    <property type="entry name" value="Immunoglobulins"/>
    <property type="match status" value="2"/>
</dbReference>
<dbReference type="InterPro" id="IPR013783">
    <property type="entry name" value="Ig-like_fold"/>
</dbReference>
<feature type="domain" description="Bacterial Ig-like" evidence="2">
    <location>
        <begin position="180"/>
        <end position="271"/>
    </location>
</feature>
<dbReference type="RefSeq" id="WP_139171508.1">
    <property type="nucleotide sequence ID" value="NZ_FNQS01000009.1"/>
</dbReference>
<dbReference type="NCBIfam" id="NF012196">
    <property type="entry name" value="Ig_like_ice"/>
    <property type="match status" value="2"/>
</dbReference>
<feature type="non-terminal residue" evidence="3">
    <location>
        <position position="485"/>
    </location>
</feature>
<evidence type="ECO:0000313" key="4">
    <source>
        <dbReference type="Proteomes" id="UP000187280"/>
    </source>
</evidence>
<name>A0A1H4E7K8_9GAMM</name>